<evidence type="ECO:0000259" key="17">
    <source>
        <dbReference type="Pfam" id="PF02769"/>
    </source>
</evidence>
<dbReference type="GO" id="GO:0004641">
    <property type="term" value="F:phosphoribosylformylglycinamidine cyclo-ligase activity"/>
    <property type="evidence" value="ECO:0007669"/>
    <property type="project" value="UniProtKB-UniRule"/>
</dbReference>
<evidence type="ECO:0000256" key="13">
    <source>
        <dbReference type="ARBA" id="ARBA00033093"/>
    </source>
</evidence>
<keyword evidence="8 15" id="KW-0547">Nucleotide-binding</keyword>
<comment type="caution">
    <text evidence="18">The sequence shown here is derived from an EMBL/GenBank/DDBJ whole genome shotgun (WGS) entry which is preliminary data.</text>
</comment>
<keyword evidence="7 15" id="KW-0436">Ligase</keyword>
<protein>
    <recommendedName>
        <fullName evidence="5 15">Phosphoribosylformylglycinamidine cyclo-ligase</fullName>
        <ecNumber evidence="4 15">6.3.3.1</ecNumber>
    </recommendedName>
    <alternativeName>
        <fullName evidence="12 15">AIR synthase</fullName>
    </alternativeName>
    <alternativeName>
        <fullName evidence="13 15">AIRS</fullName>
    </alternativeName>
    <alternativeName>
        <fullName evidence="11 15">Phosphoribosyl-aminoimidazole synthetase</fullName>
    </alternativeName>
</protein>
<comment type="pathway">
    <text evidence="2 15">Purine metabolism; IMP biosynthesis via de novo pathway; 5-amino-1-(5-phospho-D-ribosyl)imidazole from N(2)-formyl-N(1)-(5-phospho-D-ribosyl)glycinamide: step 2/2.</text>
</comment>
<evidence type="ECO:0000256" key="6">
    <source>
        <dbReference type="ARBA" id="ARBA00022490"/>
    </source>
</evidence>
<dbReference type="GO" id="GO:0004637">
    <property type="term" value="F:phosphoribosylamine-glycine ligase activity"/>
    <property type="evidence" value="ECO:0007669"/>
    <property type="project" value="TreeGrafter"/>
</dbReference>
<dbReference type="PANTHER" id="PTHR10520">
    <property type="entry name" value="TRIFUNCTIONAL PURINE BIOSYNTHETIC PROTEIN ADENOSINE-3-RELATED"/>
    <property type="match status" value="1"/>
</dbReference>
<keyword evidence="6 15" id="KW-0963">Cytoplasm</keyword>
<evidence type="ECO:0000256" key="8">
    <source>
        <dbReference type="ARBA" id="ARBA00022741"/>
    </source>
</evidence>
<dbReference type="AlphaFoldDB" id="A0A9D2GSV4"/>
<comment type="similarity">
    <text evidence="3 15">Belongs to the AIR synthase family.</text>
</comment>
<evidence type="ECO:0000256" key="14">
    <source>
        <dbReference type="ARBA" id="ARBA00049057"/>
    </source>
</evidence>
<evidence type="ECO:0000256" key="12">
    <source>
        <dbReference type="ARBA" id="ARBA00032931"/>
    </source>
</evidence>
<evidence type="ECO:0000259" key="16">
    <source>
        <dbReference type="Pfam" id="PF00586"/>
    </source>
</evidence>
<reference evidence="18" key="1">
    <citation type="journal article" date="2021" name="PeerJ">
        <title>Extensive microbial diversity within the chicken gut microbiome revealed by metagenomics and culture.</title>
        <authorList>
            <person name="Gilroy R."/>
            <person name="Ravi A."/>
            <person name="Getino M."/>
            <person name="Pursley I."/>
            <person name="Horton D.L."/>
            <person name="Alikhan N.F."/>
            <person name="Baker D."/>
            <person name="Gharbi K."/>
            <person name="Hall N."/>
            <person name="Watson M."/>
            <person name="Adriaenssens E.M."/>
            <person name="Foster-Nyarko E."/>
            <person name="Jarju S."/>
            <person name="Secka A."/>
            <person name="Antonio M."/>
            <person name="Oren A."/>
            <person name="Chaudhuri R.R."/>
            <person name="La Ragione R."/>
            <person name="Hildebrand F."/>
            <person name="Pallen M.J."/>
        </authorList>
    </citation>
    <scope>NUCLEOTIDE SEQUENCE</scope>
    <source>
        <strain evidence="18">ChiW4-1371</strain>
    </source>
</reference>
<proteinExistence type="inferred from homology"/>
<evidence type="ECO:0000256" key="4">
    <source>
        <dbReference type="ARBA" id="ARBA00013047"/>
    </source>
</evidence>
<dbReference type="SUPFAM" id="SSF55326">
    <property type="entry name" value="PurM N-terminal domain-like"/>
    <property type="match status" value="1"/>
</dbReference>
<dbReference type="HAMAP" id="MF_00741">
    <property type="entry name" value="AIRS"/>
    <property type="match status" value="1"/>
</dbReference>
<feature type="domain" description="PurM-like C-terminal" evidence="17">
    <location>
        <begin position="181"/>
        <end position="344"/>
    </location>
</feature>
<dbReference type="InterPro" id="IPR016188">
    <property type="entry name" value="PurM-like_N"/>
</dbReference>
<evidence type="ECO:0000256" key="9">
    <source>
        <dbReference type="ARBA" id="ARBA00022755"/>
    </source>
</evidence>
<gene>
    <name evidence="15 18" type="primary">purM</name>
    <name evidence="18" type="ORF">H9804_01495</name>
</gene>
<dbReference type="Proteomes" id="UP000824176">
    <property type="component" value="Unassembled WGS sequence"/>
</dbReference>
<dbReference type="FunFam" id="3.30.1330.10:FF:000001">
    <property type="entry name" value="Phosphoribosylformylglycinamidine cyclo-ligase"/>
    <property type="match status" value="1"/>
</dbReference>
<dbReference type="EC" id="6.3.3.1" evidence="4 15"/>
<evidence type="ECO:0000256" key="3">
    <source>
        <dbReference type="ARBA" id="ARBA00010280"/>
    </source>
</evidence>
<dbReference type="GO" id="GO:0005524">
    <property type="term" value="F:ATP binding"/>
    <property type="evidence" value="ECO:0007669"/>
    <property type="project" value="UniProtKB-KW"/>
</dbReference>
<dbReference type="InterPro" id="IPR036921">
    <property type="entry name" value="PurM-like_N_sf"/>
</dbReference>
<dbReference type="GO" id="GO:0006189">
    <property type="term" value="P:'de novo' IMP biosynthetic process"/>
    <property type="evidence" value="ECO:0007669"/>
    <property type="project" value="UniProtKB-UniRule"/>
</dbReference>
<dbReference type="GO" id="GO:0046084">
    <property type="term" value="P:adenine biosynthetic process"/>
    <property type="evidence" value="ECO:0007669"/>
    <property type="project" value="TreeGrafter"/>
</dbReference>
<dbReference type="InterPro" id="IPR036676">
    <property type="entry name" value="PurM-like_C_sf"/>
</dbReference>
<dbReference type="NCBIfam" id="TIGR00878">
    <property type="entry name" value="purM"/>
    <property type="match status" value="1"/>
</dbReference>
<feature type="domain" description="PurM-like N-terminal" evidence="16">
    <location>
        <begin position="64"/>
        <end position="169"/>
    </location>
</feature>
<dbReference type="PANTHER" id="PTHR10520:SF12">
    <property type="entry name" value="TRIFUNCTIONAL PURINE BIOSYNTHETIC PROTEIN ADENOSINE-3"/>
    <property type="match status" value="1"/>
</dbReference>
<evidence type="ECO:0000256" key="5">
    <source>
        <dbReference type="ARBA" id="ARBA00020367"/>
    </source>
</evidence>
<dbReference type="GO" id="GO:0005829">
    <property type="term" value="C:cytosol"/>
    <property type="evidence" value="ECO:0007669"/>
    <property type="project" value="TreeGrafter"/>
</dbReference>
<dbReference type="CDD" id="cd02196">
    <property type="entry name" value="PurM"/>
    <property type="match status" value="1"/>
</dbReference>
<organism evidence="18 19">
    <name type="scientific">Candidatus Mucispirillum faecigallinarum</name>
    <dbReference type="NCBI Taxonomy" id="2838699"/>
    <lineage>
        <taxon>Bacteria</taxon>
        <taxon>Pseudomonadati</taxon>
        <taxon>Deferribacterota</taxon>
        <taxon>Deferribacteres</taxon>
        <taxon>Deferribacterales</taxon>
        <taxon>Mucispirillaceae</taxon>
        <taxon>Mucispirillum</taxon>
    </lineage>
</organism>
<keyword evidence="10 15" id="KW-0067">ATP-binding</keyword>
<evidence type="ECO:0000256" key="15">
    <source>
        <dbReference type="HAMAP-Rule" id="MF_00741"/>
    </source>
</evidence>
<evidence type="ECO:0000256" key="1">
    <source>
        <dbReference type="ARBA" id="ARBA00004496"/>
    </source>
</evidence>
<dbReference type="FunFam" id="3.90.650.10:FF:000011">
    <property type="entry name" value="Phosphoribosylformylglycinamidine cyclo-ligase"/>
    <property type="match status" value="1"/>
</dbReference>
<comment type="subcellular location">
    <subcellularLocation>
        <location evidence="1 15">Cytoplasm</location>
    </subcellularLocation>
</comment>
<dbReference type="InterPro" id="IPR010918">
    <property type="entry name" value="PurM-like_C_dom"/>
</dbReference>
<reference evidence="18" key="2">
    <citation type="submission" date="2021-04" db="EMBL/GenBank/DDBJ databases">
        <authorList>
            <person name="Gilroy R."/>
        </authorList>
    </citation>
    <scope>NUCLEOTIDE SEQUENCE</scope>
    <source>
        <strain evidence="18">ChiW4-1371</strain>
    </source>
</reference>
<evidence type="ECO:0000313" key="19">
    <source>
        <dbReference type="Proteomes" id="UP000824176"/>
    </source>
</evidence>
<evidence type="ECO:0000256" key="2">
    <source>
        <dbReference type="ARBA" id="ARBA00004686"/>
    </source>
</evidence>
<dbReference type="SUPFAM" id="SSF56042">
    <property type="entry name" value="PurM C-terminal domain-like"/>
    <property type="match status" value="1"/>
</dbReference>
<comment type="catalytic activity">
    <reaction evidence="14 15">
        <text>2-formamido-N(1)-(5-O-phospho-beta-D-ribosyl)acetamidine + ATP = 5-amino-1-(5-phospho-beta-D-ribosyl)imidazole + ADP + phosphate + H(+)</text>
        <dbReference type="Rhea" id="RHEA:23032"/>
        <dbReference type="ChEBI" id="CHEBI:15378"/>
        <dbReference type="ChEBI" id="CHEBI:30616"/>
        <dbReference type="ChEBI" id="CHEBI:43474"/>
        <dbReference type="ChEBI" id="CHEBI:137981"/>
        <dbReference type="ChEBI" id="CHEBI:147287"/>
        <dbReference type="ChEBI" id="CHEBI:456216"/>
        <dbReference type="EC" id="6.3.3.1"/>
    </reaction>
</comment>
<sequence length="354" mass="37896">MSRRGETQKTGYRQSGVDIDEGNRFISLIKSSVESTKINGVIGGIGGFAGLFSLAEFKDMEEPVLVSGADGVGTKLKVALMSEKYDTVGIDLVAMSVNDLLVTGAKPLFFLDYVAVGKLFPETMKDVVIGVSAGCIDAGCALLGGETAEMPGLYANKDFDLAGFAVGIVDKKKIIDGSNIKEGDVIIGISSSGFHSNGYSLLRNVLFNDMGYKASDIFYDNVTVAEALLAPTKIYSKVVQHVTSKVNVKGMVHITGGGFYDNIPRVLPKDISAEIDVSKVELPKVIKKFAEVSDIDKHELYRVFNMGVGYIFVVSKEDAADTVKAAEEAGEKAYIIGKAIKGENIVKIKGIDFD</sequence>
<accession>A0A9D2GSV4</accession>
<dbReference type="Gene3D" id="3.90.650.10">
    <property type="entry name" value="PurM-like C-terminal domain"/>
    <property type="match status" value="1"/>
</dbReference>
<evidence type="ECO:0000256" key="10">
    <source>
        <dbReference type="ARBA" id="ARBA00022840"/>
    </source>
</evidence>
<dbReference type="Pfam" id="PF02769">
    <property type="entry name" value="AIRS_C"/>
    <property type="match status" value="1"/>
</dbReference>
<dbReference type="Pfam" id="PF00586">
    <property type="entry name" value="AIRS"/>
    <property type="match status" value="1"/>
</dbReference>
<keyword evidence="9 15" id="KW-0658">Purine biosynthesis</keyword>
<evidence type="ECO:0000256" key="11">
    <source>
        <dbReference type="ARBA" id="ARBA00031908"/>
    </source>
</evidence>
<dbReference type="EMBL" id="DXAQ01000022">
    <property type="protein sequence ID" value="HIZ88591.1"/>
    <property type="molecule type" value="Genomic_DNA"/>
</dbReference>
<dbReference type="InterPro" id="IPR004733">
    <property type="entry name" value="PurM_cligase"/>
</dbReference>
<evidence type="ECO:0000256" key="7">
    <source>
        <dbReference type="ARBA" id="ARBA00022598"/>
    </source>
</evidence>
<dbReference type="Gene3D" id="3.30.1330.10">
    <property type="entry name" value="PurM-like, N-terminal domain"/>
    <property type="match status" value="1"/>
</dbReference>
<name>A0A9D2GSV4_9BACT</name>
<evidence type="ECO:0000313" key="18">
    <source>
        <dbReference type="EMBL" id="HIZ88591.1"/>
    </source>
</evidence>